<reference evidence="2 3" key="1">
    <citation type="submission" date="2017-08" db="EMBL/GenBank/DDBJ databases">
        <title>Substantial Increase in Enzyme Production by Combined Drug-Resistance Mutations in Paenibacillus agaridevorans.</title>
        <authorList>
            <person name="Tanaka Y."/>
            <person name="Funane K."/>
            <person name="Hosaka T."/>
            <person name="Shiwa Y."/>
            <person name="Fujita N."/>
            <person name="Miyazaki T."/>
            <person name="Yoshikawa H."/>
            <person name="Murakami K."/>
            <person name="Kasahara K."/>
            <person name="Inaoka T."/>
            <person name="Hiraga Y."/>
            <person name="Ochi K."/>
        </authorList>
    </citation>
    <scope>NUCLEOTIDE SEQUENCE [LARGE SCALE GENOMIC DNA]</scope>
    <source>
        <strain evidence="2 3">T-3040</strain>
    </source>
</reference>
<organism evidence="2 3">
    <name type="scientific">Paenibacillus agaridevorans</name>
    <dbReference type="NCBI Taxonomy" id="171404"/>
    <lineage>
        <taxon>Bacteria</taxon>
        <taxon>Bacillati</taxon>
        <taxon>Bacillota</taxon>
        <taxon>Bacilli</taxon>
        <taxon>Bacillales</taxon>
        <taxon>Paenibacillaceae</taxon>
        <taxon>Paenibacillus</taxon>
    </lineage>
</organism>
<dbReference type="AlphaFoldDB" id="A0A2R5EWA7"/>
<dbReference type="PANTHER" id="PTHR22946">
    <property type="entry name" value="DIENELACTONE HYDROLASE DOMAIN-CONTAINING PROTEIN-RELATED"/>
    <property type="match status" value="1"/>
</dbReference>
<dbReference type="InterPro" id="IPR000383">
    <property type="entry name" value="Xaa-Pro-like_dom"/>
</dbReference>
<feature type="non-terminal residue" evidence="2">
    <location>
        <position position="389"/>
    </location>
</feature>
<feature type="domain" description="Xaa-Pro dipeptidyl-peptidase-like" evidence="1">
    <location>
        <begin position="85"/>
        <end position="218"/>
    </location>
</feature>
<evidence type="ECO:0000313" key="3">
    <source>
        <dbReference type="Proteomes" id="UP000245202"/>
    </source>
</evidence>
<dbReference type="InterPro" id="IPR050261">
    <property type="entry name" value="FrsA_esterase"/>
</dbReference>
<dbReference type="EMBL" id="BDQX01000369">
    <property type="protein sequence ID" value="GBG10986.1"/>
    <property type="molecule type" value="Genomic_DNA"/>
</dbReference>
<keyword evidence="3" id="KW-1185">Reference proteome</keyword>
<dbReference type="Proteomes" id="UP000245202">
    <property type="component" value="Unassembled WGS sequence"/>
</dbReference>
<dbReference type="Pfam" id="PF02129">
    <property type="entry name" value="Peptidase_S15"/>
    <property type="match status" value="1"/>
</dbReference>
<name>A0A2R5EWA7_9BACL</name>
<protein>
    <submittedName>
        <fullName evidence="2">Putative xylan esterase</fullName>
    </submittedName>
</protein>
<dbReference type="SUPFAM" id="SSF53474">
    <property type="entry name" value="alpha/beta-Hydrolases"/>
    <property type="match status" value="1"/>
</dbReference>
<evidence type="ECO:0000259" key="1">
    <source>
        <dbReference type="Pfam" id="PF02129"/>
    </source>
</evidence>
<dbReference type="PANTHER" id="PTHR22946:SF8">
    <property type="entry name" value="ACETYL XYLAN ESTERASE DOMAIN-CONTAINING PROTEIN"/>
    <property type="match status" value="1"/>
</dbReference>
<accession>A0A2R5EWA7</accession>
<dbReference type="GO" id="GO:0016787">
    <property type="term" value="F:hydrolase activity"/>
    <property type="evidence" value="ECO:0007669"/>
    <property type="project" value="InterPro"/>
</dbReference>
<proteinExistence type="predicted"/>
<comment type="caution">
    <text evidence="2">The sequence shown here is derived from an EMBL/GenBank/DDBJ whole genome shotgun (WGS) entry which is preliminary data.</text>
</comment>
<sequence length="389" mass="43777">MQLREEIAERCRQQLKKLANARSRAVSQEEWDSLRRPLLDTIRAAFPSFMYDREPITSRVVSRHHFGDYRVENVIFESYPGWEVNGTVYLPTQPGPYPGVVCPTGHSCKTGESYQISAQIFARNGYAAISFDPPGVAGEIGHLNNHFTNGLIGYLTGIWSNTHFVLDAIRCIDYLETRDDIDFSSGGVAMTGVSGGGATTIYASLLDERVRFLAPVCCLNEHESLHLTDWYTSCPEQLGTGLIAHGIDFTDLIALQAPKPCLIVGGREDDLFDYRNTQRLYHDAADIYRLYGRESELGLFLDDCGHAYSVNMANVVVSWMNRVFKPETPPLALSREDLTVQEPGLLHCHPSNEVNMYTINRDEGRRLLERRAVPQGEAGQAYLRERLRL</sequence>
<evidence type="ECO:0000313" key="2">
    <source>
        <dbReference type="EMBL" id="GBG10986.1"/>
    </source>
</evidence>
<dbReference type="InterPro" id="IPR029058">
    <property type="entry name" value="AB_hydrolase_fold"/>
</dbReference>
<dbReference type="Gene3D" id="3.40.50.1820">
    <property type="entry name" value="alpha/beta hydrolase"/>
    <property type="match status" value="1"/>
</dbReference>
<gene>
    <name evidence="2" type="ORF">PAT3040_05761</name>
</gene>